<dbReference type="Gene3D" id="3.20.20.120">
    <property type="entry name" value="Enolase-like C-terminal domain"/>
    <property type="match status" value="1"/>
</dbReference>
<dbReference type="InterPro" id="IPR029065">
    <property type="entry name" value="Enolase_C-like"/>
</dbReference>
<dbReference type="SFLD" id="SFLDS00001">
    <property type="entry name" value="Enolase"/>
    <property type="match status" value="1"/>
</dbReference>
<dbReference type="InterPro" id="IPR013341">
    <property type="entry name" value="Mandelate_racemase_N_dom"/>
</dbReference>
<protein>
    <recommendedName>
        <fullName evidence="4">Mandelate racemase/muconate lactonizing enzyme C-terminal domain-containing protein</fullName>
    </recommendedName>
</protein>
<feature type="domain" description="Mandelate racemase/muconate lactonizing enzyme C-terminal" evidence="4">
    <location>
        <begin position="172"/>
        <end position="275"/>
    </location>
</feature>
<proteinExistence type="predicted"/>
<sequence length="403" mass="46521">MAKKQNQKITEVKIRNLHGSFESDGIFWEDRLVRPIDIYPEYADQNHENNDLQKGNIVSTSSIFIEIHTSDGLYGTAGPIDTAHADIVEKSLSKIILGKDPLAIELLWDQMYRLSVHGRQGITMMAISAIDCALWDLKGKYYNTPVYKILGGPTRKEIPAYASMLGFNVTDMNLVSERAKLYKEKGFTAQKWFFRYGPMSGLEGLKKNVEMVKTLRDSVGDDYDIMLDCWQSMDYKYVVELAKRIEKYRPYWLEETVMPDRVEIYKKIKDKINIPLSGAEHEYTRWGMLRFIEKNALDILQPDIYWAGGLSEVIKIANLASTYDLITIPHGHSSNATLHFSLSQVPIHNPYQEYLIKWNKVHQHFLKTPEKPIKGFFRETNLIGLGMEIDESKIQKEDIVEIR</sequence>
<evidence type="ECO:0000256" key="1">
    <source>
        <dbReference type="ARBA" id="ARBA00001946"/>
    </source>
</evidence>
<organism evidence="5">
    <name type="scientific">marine metagenome</name>
    <dbReference type="NCBI Taxonomy" id="408172"/>
    <lineage>
        <taxon>unclassified sequences</taxon>
        <taxon>metagenomes</taxon>
        <taxon>ecological metagenomes</taxon>
    </lineage>
</organism>
<dbReference type="SFLD" id="SFLDG00179">
    <property type="entry name" value="mandelate_racemase"/>
    <property type="match status" value="1"/>
</dbReference>
<name>A0A381WWC1_9ZZZZ</name>
<dbReference type="Pfam" id="PF02746">
    <property type="entry name" value="MR_MLE_N"/>
    <property type="match status" value="1"/>
</dbReference>
<dbReference type="SUPFAM" id="SSF54826">
    <property type="entry name" value="Enolase N-terminal domain-like"/>
    <property type="match status" value="1"/>
</dbReference>
<dbReference type="GO" id="GO:0000287">
    <property type="term" value="F:magnesium ion binding"/>
    <property type="evidence" value="ECO:0007669"/>
    <property type="project" value="TreeGrafter"/>
</dbReference>
<dbReference type="InterPro" id="IPR046945">
    <property type="entry name" value="RHMD-like"/>
</dbReference>
<dbReference type="PANTHER" id="PTHR13794:SF58">
    <property type="entry name" value="MITOCHONDRIAL ENOLASE SUPERFAMILY MEMBER 1"/>
    <property type="match status" value="1"/>
</dbReference>
<dbReference type="PANTHER" id="PTHR13794">
    <property type="entry name" value="ENOLASE SUPERFAMILY, MANDELATE RACEMASE"/>
    <property type="match status" value="1"/>
</dbReference>
<dbReference type="EMBL" id="UINC01013053">
    <property type="protein sequence ID" value="SVA56632.1"/>
    <property type="molecule type" value="Genomic_DNA"/>
</dbReference>
<evidence type="ECO:0000313" key="5">
    <source>
        <dbReference type="EMBL" id="SVA56632.1"/>
    </source>
</evidence>
<reference evidence="5" key="1">
    <citation type="submission" date="2018-05" db="EMBL/GenBank/DDBJ databases">
        <authorList>
            <person name="Lanie J.A."/>
            <person name="Ng W.-L."/>
            <person name="Kazmierczak K.M."/>
            <person name="Andrzejewski T.M."/>
            <person name="Davidsen T.M."/>
            <person name="Wayne K.J."/>
            <person name="Tettelin H."/>
            <person name="Glass J.I."/>
            <person name="Rusch D."/>
            <person name="Podicherti R."/>
            <person name="Tsui H.-C.T."/>
            <person name="Winkler M.E."/>
        </authorList>
    </citation>
    <scope>NUCLEOTIDE SEQUENCE</scope>
</reference>
<dbReference type="SUPFAM" id="SSF51604">
    <property type="entry name" value="Enolase C-terminal domain-like"/>
    <property type="match status" value="1"/>
</dbReference>
<dbReference type="InterPro" id="IPR036849">
    <property type="entry name" value="Enolase-like_C_sf"/>
</dbReference>
<dbReference type="GO" id="GO:0016052">
    <property type="term" value="P:carbohydrate catabolic process"/>
    <property type="evidence" value="ECO:0007669"/>
    <property type="project" value="TreeGrafter"/>
</dbReference>
<keyword evidence="2" id="KW-0479">Metal-binding</keyword>
<dbReference type="InterPro" id="IPR029017">
    <property type="entry name" value="Enolase-like_N"/>
</dbReference>
<keyword evidence="3" id="KW-0460">Magnesium</keyword>
<gene>
    <name evidence="5" type="ORF">METZ01_LOCUS109486</name>
</gene>
<accession>A0A381WWC1</accession>
<dbReference type="GO" id="GO:0016836">
    <property type="term" value="F:hydro-lyase activity"/>
    <property type="evidence" value="ECO:0007669"/>
    <property type="project" value="TreeGrafter"/>
</dbReference>
<dbReference type="Pfam" id="PF13378">
    <property type="entry name" value="MR_MLE_C"/>
    <property type="match status" value="1"/>
</dbReference>
<evidence type="ECO:0000256" key="2">
    <source>
        <dbReference type="ARBA" id="ARBA00022723"/>
    </source>
</evidence>
<comment type="cofactor">
    <cofactor evidence="1">
        <name>Mg(2+)</name>
        <dbReference type="ChEBI" id="CHEBI:18420"/>
    </cofactor>
</comment>
<dbReference type="Gene3D" id="3.30.390.10">
    <property type="entry name" value="Enolase-like, N-terminal domain"/>
    <property type="match status" value="1"/>
</dbReference>
<dbReference type="SMART" id="SM00922">
    <property type="entry name" value="MR_MLE"/>
    <property type="match status" value="1"/>
</dbReference>
<dbReference type="InterPro" id="IPR013342">
    <property type="entry name" value="Mandelate_racemase_C"/>
</dbReference>
<evidence type="ECO:0000259" key="4">
    <source>
        <dbReference type="SMART" id="SM00922"/>
    </source>
</evidence>
<dbReference type="AlphaFoldDB" id="A0A381WWC1"/>
<evidence type="ECO:0000256" key="3">
    <source>
        <dbReference type="ARBA" id="ARBA00022842"/>
    </source>
</evidence>